<dbReference type="EMBL" id="CP048630">
    <property type="protein sequence ID" value="QIB34941.1"/>
    <property type="molecule type" value="Genomic_DNA"/>
</dbReference>
<dbReference type="KEGG" id="apra:G3A50_15390"/>
<dbReference type="GO" id="GO:0005737">
    <property type="term" value="C:cytoplasm"/>
    <property type="evidence" value="ECO:0007669"/>
    <property type="project" value="TreeGrafter"/>
</dbReference>
<proteinExistence type="inferred from homology"/>
<reference evidence="5" key="1">
    <citation type="submission" date="2020-02" db="EMBL/GenBank/DDBJ databases">
        <authorList>
            <person name="Li G."/>
        </authorList>
    </citation>
    <scope>NUCLEOTIDE SEQUENCE [LARGE SCALE GENOMIC DNA]</scope>
    <source>
        <strain evidence="5">DSM 102029</strain>
    </source>
</reference>
<dbReference type="Pfam" id="PF01266">
    <property type="entry name" value="DAO"/>
    <property type="match status" value="1"/>
</dbReference>
<evidence type="ECO:0000313" key="5">
    <source>
        <dbReference type="EMBL" id="QIB34941.1"/>
    </source>
</evidence>
<evidence type="ECO:0000256" key="3">
    <source>
        <dbReference type="SAM" id="MobiDB-lite"/>
    </source>
</evidence>
<dbReference type="SUPFAM" id="SSF54373">
    <property type="entry name" value="FAD-linked reductases, C-terminal domain"/>
    <property type="match status" value="1"/>
</dbReference>
<dbReference type="GO" id="GO:0005886">
    <property type="term" value="C:plasma membrane"/>
    <property type="evidence" value="ECO:0007669"/>
    <property type="project" value="TreeGrafter"/>
</dbReference>
<evidence type="ECO:0000259" key="4">
    <source>
        <dbReference type="Pfam" id="PF01266"/>
    </source>
</evidence>
<dbReference type="Gene3D" id="3.30.9.10">
    <property type="entry name" value="D-Amino Acid Oxidase, subunit A, domain 2"/>
    <property type="match status" value="1"/>
</dbReference>
<evidence type="ECO:0000256" key="2">
    <source>
        <dbReference type="ARBA" id="ARBA00023002"/>
    </source>
</evidence>
<protein>
    <submittedName>
        <fullName evidence="5">D-amino acid dehydrogenase</fullName>
    </submittedName>
</protein>
<evidence type="ECO:0000256" key="1">
    <source>
        <dbReference type="ARBA" id="ARBA00009410"/>
    </source>
</evidence>
<dbReference type="PANTHER" id="PTHR13847:SF280">
    <property type="entry name" value="D-AMINO ACID DEHYDROGENASE"/>
    <property type="match status" value="1"/>
</dbReference>
<keyword evidence="6" id="KW-1185">Reference proteome</keyword>
<dbReference type="SUPFAM" id="SSF51905">
    <property type="entry name" value="FAD/NAD(P)-binding domain"/>
    <property type="match status" value="1"/>
</dbReference>
<name>A0A6P1YQA7_9HYPH</name>
<dbReference type="Proteomes" id="UP000464751">
    <property type="component" value="Chromosome"/>
</dbReference>
<dbReference type="GO" id="GO:0055130">
    <property type="term" value="P:D-alanine catabolic process"/>
    <property type="evidence" value="ECO:0007669"/>
    <property type="project" value="TreeGrafter"/>
</dbReference>
<dbReference type="AlphaFoldDB" id="A0A6P1YQA7"/>
<organism evidence="5 6">
    <name type="scientific">Ancylobacter pratisalsi</name>
    <dbReference type="NCBI Taxonomy" id="1745854"/>
    <lineage>
        <taxon>Bacteria</taxon>
        <taxon>Pseudomonadati</taxon>
        <taxon>Pseudomonadota</taxon>
        <taxon>Alphaproteobacteria</taxon>
        <taxon>Hyphomicrobiales</taxon>
        <taxon>Xanthobacteraceae</taxon>
        <taxon>Ancylobacter</taxon>
    </lineage>
</organism>
<dbReference type="Gene3D" id="3.50.50.60">
    <property type="entry name" value="FAD/NAD(P)-binding domain"/>
    <property type="match status" value="2"/>
</dbReference>
<feature type="domain" description="FAD dependent oxidoreductase" evidence="4">
    <location>
        <begin position="27"/>
        <end position="434"/>
    </location>
</feature>
<comment type="similarity">
    <text evidence="1">Belongs to the DadA oxidoreductase family.</text>
</comment>
<keyword evidence="2" id="KW-0560">Oxidoreductase</keyword>
<dbReference type="InterPro" id="IPR006076">
    <property type="entry name" value="FAD-dep_OxRdtase"/>
</dbReference>
<dbReference type="PANTHER" id="PTHR13847">
    <property type="entry name" value="SARCOSINE DEHYDROGENASE-RELATED"/>
    <property type="match status" value="1"/>
</dbReference>
<gene>
    <name evidence="5" type="ORF">G3A50_15390</name>
</gene>
<dbReference type="RefSeq" id="WP_163076086.1">
    <property type="nucleotide sequence ID" value="NZ_CP048630.1"/>
</dbReference>
<accession>A0A6P1YQA7</accession>
<dbReference type="NCBIfam" id="NF009074">
    <property type="entry name" value="PRK12409.1"/>
    <property type="match status" value="1"/>
</dbReference>
<dbReference type="GO" id="GO:0008718">
    <property type="term" value="F:D-amino-acid dehydrogenase activity"/>
    <property type="evidence" value="ECO:0007669"/>
    <property type="project" value="TreeGrafter"/>
</dbReference>
<feature type="region of interest" description="Disordered" evidence="3">
    <location>
        <begin position="1"/>
        <end position="22"/>
    </location>
</feature>
<evidence type="ECO:0000313" key="6">
    <source>
        <dbReference type="Proteomes" id="UP000464751"/>
    </source>
</evidence>
<dbReference type="InterPro" id="IPR036188">
    <property type="entry name" value="FAD/NAD-bd_sf"/>
</dbReference>
<sequence>MGTAGRTATGRDRFRRPQAREPPMRQIAVVGAGITGITTAYALNEKGYDVTVIDRQRYAAMETSFANGGQLSASNAEVWNSWATVMKGIKWMLKPDAPLLMNPKPSWHKYSWMAEFLGNIPNYEANTVETTRLAIKAREHMFAIAAREKIDFNHETRGILHIYRDKPSYDAAAKVNALYAAGGLERRAVTPSEMRAIEPTLHGSYYGGFYTPSDSTGDIHKFTFGLAEVCRRKGVHFISEASVDSVRHTGRGPDGTGVEIAFTVAPDAEDSTPRSEVLSFDAVVVCAGVGSRALAAALGDRVNIYPVKGYSITVMLDDEASQNGAPWVSLLDDKTKIVTSRLGKDRFRVAGTAEFNGENRDIRADRIRPLVDWTRKLFPDVSTARVVPWAGLRPMLPNLMPRVDAGKKPGVFYNTGHGHLGWTLSCATAEMIAAKIETAMPLDTPAPMLRMAAE</sequence>